<reference evidence="1 2" key="1">
    <citation type="submission" date="2021-01" db="EMBL/GenBank/DDBJ databases">
        <title>Chromosome-level genome assembly of a human fungal pathogen reveals clustering of transcriptionally co-regulated genes.</title>
        <authorList>
            <person name="Voorhies M."/>
            <person name="Cohen S."/>
            <person name="Shea T.P."/>
            <person name="Petrus S."/>
            <person name="Munoz J.F."/>
            <person name="Poplawski S."/>
            <person name="Goldman W.E."/>
            <person name="Michael T."/>
            <person name="Cuomo C.A."/>
            <person name="Sil A."/>
            <person name="Beyhan S."/>
        </authorList>
    </citation>
    <scope>NUCLEOTIDE SEQUENCE [LARGE SCALE GENOMIC DNA]</scope>
    <source>
        <strain evidence="1 2">G184AR</strain>
    </source>
</reference>
<protein>
    <submittedName>
        <fullName evidence="1">Uncharacterized protein</fullName>
    </submittedName>
</protein>
<comment type="caution">
    <text evidence="1">The sequence shown here is derived from an EMBL/GenBank/DDBJ whole genome shotgun (WGS) entry which is preliminary data.</text>
</comment>
<dbReference type="Proteomes" id="UP000670092">
    <property type="component" value="Unassembled WGS sequence"/>
</dbReference>
<dbReference type="VEuPathDB" id="FungiDB:I7I52_07486"/>
<evidence type="ECO:0000313" key="1">
    <source>
        <dbReference type="EMBL" id="KAG5290460.1"/>
    </source>
</evidence>
<name>A0A8H7YIN6_AJECA</name>
<proteinExistence type="predicted"/>
<organism evidence="1 2">
    <name type="scientific">Ajellomyces capsulatus</name>
    <name type="common">Darling's disease fungus</name>
    <name type="synonym">Histoplasma capsulatum</name>
    <dbReference type="NCBI Taxonomy" id="5037"/>
    <lineage>
        <taxon>Eukaryota</taxon>
        <taxon>Fungi</taxon>
        <taxon>Dikarya</taxon>
        <taxon>Ascomycota</taxon>
        <taxon>Pezizomycotina</taxon>
        <taxon>Eurotiomycetes</taxon>
        <taxon>Eurotiomycetidae</taxon>
        <taxon>Onygenales</taxon>
        <taxon>Ajellomycetaceae</taxon>
        <taxon>Histoplasma</taxon>
    </lineage>
</organism>
<dbReference type="EMBL" id="JAEVHI010000005">
    <property type="protein sequence ID" value="KAG5290460.1"/>
    <property type="molecule type" value="Genomic_DNA"/>
</dbReference>
<dbReference type="AlphaFoldDB" id="A0A8H7YIN6"/>
<gene>
    <name evidence="1" type="ORF">I7I52_07486</name>
</gene>
<accession>A0A8H7YIN6</accession>
<evidence type="ECO:0000313" key="2">
    <source>
        <dbReference type="Proteomes" id="UP000670092"/>
    </source>
</evidence>
<sequence>MPRHYQHSQTNPEQENRHLPGIAWVGRMDICAFCIFGEHPRSFSRNHGCETQLQHPQDAGGPRPAFAQDILFACFQALSRRWQAGPAGRVHSQLGPIIYLF</sequence>